<dbReference type="AlphaFoldDB" id="B2JD38"/>
<evidence type="ECO:0000313" key="1">
    <source>
        <dbReference type="EMBL" id="ACC71094.1"/>
    </source>
</evidence>
<dbReference type="Proteomes" id="UP000001192">
    <property type="component" value="Chromosome 1"/>
</dbReference>
<organism evidence="1 2">
    <name type="scientific">Paraburkholderia phymatum (strain DSM 17167 / CIP 108236 / LMG 21445 / STM815)</name>
    <name type="common">Burkholderia phymatum</name>
    <dbReference type="NCBI Taxonomy" id="391038"/>
    <lineage>
        <taxon>Bacteria</taxon>
        <taxon>Pseudomonadati</taxon>
        <taxon>Pseudomonadota</taxon>
        <taxon>Betaproteobacteria</taxon>
        <taxon>Burkholderiales</taxon>
        <taxon>Burkholderiaceae</taxon>
        <taxon>Paraburkholderia</taxon>
    </lineage>
</organism>
<dbReference type="RefSeq" id="WP_012401304.1">
    <property type="nucleotide sequence ID" value="NC_010622.1"/>
</dbReference>
<protein>
    <recommendedName>
        <fullName evidence="3">Phage-related protein</fullName>
    </recommendedName>
</protein>
<evidence type="ECO:0008006" key="3">
    <source>
        <dbReference type="Google" id="ProtNLM"/>
    </source>
</evidence>
<keyword evidence="2" id="KW-1185">Reference proteome</keyword>
<evidence type="ECO:0000313" key="2">
    <source>
        <dbReference type="Proteomes" id="UP000001192"/>
    </source>
</evidence>
<proteinExistence type="predicted"/>
<dbReference type="eggNOG" id="ENOG5032T0P">
    <property type="taxonomic scope" value="Bacteria"/>
</dbReference>
<dbReference type="OrthoDB" id="72471at2"/>
<dbReference type="KEGG" id="bph:Bphy_1915"/>
<gene>
    <name evidence="1" type="ordered locus">Bphy_1915</name>
</gene>
<dbReference type="HOGENOM" id="CLU_077247_0_0_4"/>
<reference evidence="2" key="1">
    <citation type="journal article" date="2014" name="Stand. Genomic Sci.">
        <title>Complete genome sequence of Burkholderia phymatum STM815(T), a broad host range and efficient nitrogen-fixing symbiont of Mimosa species.</title>
        <authorList>
            <person name="Moulin L."/>
            <person name="Klonowska A."/>
            <person name="Caroline B."/>
            <person name="Booth K."/>
            <person name="Vriezen J.A."/>
            <person name="Melkonian R."/>
            <person name="James E.K."/>
            <person name="Young J.P."/>
            <person name="Bena G."/>
            <person name="Hauser L."/>
            <person name="Land M."/>
            <person name="Kyrpides N."/>
            <person name="Bruce D."/>
            <person name="Chain P."/>
            <person name="Copeland A."/>
            <person name="Pitluck S."/>
            <person name="Woyke T."/>
            <person name="Lizotte-Waniewski M."/>
            <person name="Bristow J."/>
            <person name="Riley M."/>
        </authorList>
    </citation>
    <scope>NUCLEOTIDE SEQUENCE [LARGE SCALE GENOMIC DNA]</scope>
    <source>
        <strain evidence="2">DSM 17167 / CIP 108236 / LMG 21445 / STM815</strain>
    </source>
</reference>
<dbReference type="EMBL" id="CP001043">
    <property type="protein sequence ID" value="ACC71094.1"/>
    <property type="molecule type" value="Genomic_DNA"/>
</dbReference>
<accession>B2JD38</accession>
<dbReference type="STRING" id="391038.Bphy_1915"/>
<name>B2JD38_PARP8</name>
<sequence length="248" mass="27799">MKERPILFSGPMVRALLDGRKGQTRRVVKLPHNNPLGSWEPTTIGGPDGGRTASGETIPFQGAIWHTRTGDSLMCPHGQPGDQLWVRESGVKIKLAASDFHIFRHDEPTTLRIGDYWVEQTRAPGASYNVAGCSRETALRSYSGAKVVPSIHMPRWACRLELVIANVRVERVRDISEADAAAEGVESLRNEGEYWKDYLRSTKHQDELTCLSARESFRTLWDSINAARGFGWDANPWVWVVEFKRTGA</sequence>